<evidence type="ECO:0000259" key="6">
    <source>
        <dbReference type="PROSITE" id="PS51379"/>
    </source>
</evidence>
<reference evidence="7" key="1">
    <citation type="submission" date="2021-11" db="EMBL/GenBank/DDBJ databases">
        <authorList>
            <person name="Qingchun L."/>
            <person name="Dong Z."/>
            <person name="Zongwei Q."/>
            <person name="Jia Z."/>
            <person name="Duotao L."/>
        </authorList>
    </citation>
    <scope>NUCLEOTIDE SEQUENCE</scope>
    <source>
        <strain evidence="7">WLY-B-L2</strain>
    </source>
</reference>
<dbReference type="InterPro" id="IPR017900">
    <property type="entry name" value="4Fe4S_Fe_S_CS"/>
</dbReference>
<dbReference type="SUPFAM" id="SSF54862">
    <property type="entry name" value="4Fe-4S ferredoxins"/>
    <property type="match status" value="1"/>
</dbReference>
<dbReference type="Proteomes" id="UP001165422">
    <property type="component" value="Unassembled WGS sequence"/>
</dbReference>
<dbReference type="Pfam" id="PF00881">
    <property type="entry name" value="Nitroreductase"/>
    <property type="match status" value="1"/>
</dbReference>
<comment type="caution">
    <text evidence="7">The sequence shown here is derived from an EMBL/GenBank/DDBJ whole genome shotgun (WGS) entry which is preliminary data.</text>
</comment>
<dbReference type="PANTHER" id="PTHR43673">
    <property type="entry name" value="NAD(P)H NITROREDUCTASE YDGI-RELATED"/>
    <property type="match status" value="1"/>
</dbReference>
<evidence type="ECO:0000256" key="1">
    <source>
        <dbReference type="ARBA" id="ARBA00007118"/>
    </source>
</evidence>
<evidence type="ECO:0000313" key="8">
    <source>
        <dbReference type="Proteomes" id="UP001165422"/>
    </source>
</evidence>
<keyword evidence="3" id="KW-0560">Oxidoreductase</keyword>
<keyword evidence="8" id="KW-1185">Reference proteome</keyword>
<dbReference type="CDD" id="cd02143">
    <property type="entry name" value="nitroreductase_FeS-like"/>
    <property type="match status" value="1"/>
</dbReference>
<dbReference type="PROSITE" id="PS51379">
    <property type="entry name" value="4FE4S_FER_2"/>
    <property type="match status" value="2"/>
</dbReference>
<keyword evidence="4" id="KW-0408">Iron</keyword>
<evidence type="ECO:0000313" key="7">
    <source>
        <dbReference type="EMBL" id="MCC9296229.1"/>
    </source>
</evidence>
<dbReference type="InterPro" id="IPR029479">
    <property type="entry name" value="Nitroreductase"/>
</dbReference>
<dbReference type="PANTHER" id="PTHR43673:SF10">
    <property type="entry name" value="NADH DEHYDROGENASE_NAD(P)H NITROREDUCTASE XCC3605-RELATED"/>
    <property type="match status" value="1"/>
</dbReference>
<dbReference type="Gene3D" id="3.30.70.20">
    <property type="match status" value="1"/>
</dbReference>
<gene>
    <name evidence="7" type="ORF">LN736_15325</name>
</gene>
<protein>
    <submittedName>
        <fullName evidence="7">Nitroreductase family protein</fullName>
    </submittedName>
</protein>
<feature type="domain" description="4Fe-4S ferredoxin-type" evidence="6">
    <location>
        <begin position="29"/>
        <end position="58"/>
    </location>
</feature>
<sequence>MIKIDTEKCIGCGQCVRDCFPGCIEMNENRAELNDNYCIRCGHCIAVCPKGAVSIDEYDMKDVKEYSEKNFSVDADNLLNFIKFRRSIRQFKDKKIEQKKIDKIIEAGRFTETGSNAQDVSYIVVKDNLKQLKDLIFESMERLAHSVLGSKTVEARLYRRYAKMWMKMCQDYKQNPENDRIFFNAPAVVVVTASSQVDAALASSNMELVAQALGIGVLFSGFFIRAAKESRDVIDFLQIKKGREIVTCMMLGYPDVRYFRTVPRKQAEVIWK</sequence>
<dbReference type="Pfam" id="PF12838">
    <property type="entry name" value="Fer4_7"/>
    <property type="match status" value="1"/>
</dbReference>
<keyword evidence="5" id="KW-0411">Iron-sulfur</keyword>
<name>A0ABS8N8T5_9CLOT</name>
<accession>A0ABS8N8T5</accession>
<proteinExistence type="inferred from homology"/>
<organism evidence="7 8">
    <name type="scientific">Clostridium aromativorans</name>
    <dbReference type="NCBI Taxonomy" id="2836848"/>
    <lineage>
        <taxon>Bacteria</taxon>
        <taxon>Bacillati</taxon>
        <taxon>Bacillota</taxon>
        <taxon>Clostridia</taxon>
        <taxon>Eubacteriales</taxon>
        <taxon>Clostridiaceae</taxon>
        <taxon>Clostridium</taxon>
    </lineage>
</organism>
<evidence type="ECO:0000256" key="4">
    <source>
        <dbReference type="ARBA" id="ARBA00023004"/>
    </source>
</evidence>
<dbReference type="InterPro" id="IPR000415">
    <property type="entry name" value="Nitroreductase-like"/>
</dbReference>
<dbReference type="PROSITE" id="PS00198">
    <property type="entry name" value="4FE4S_FER_1"/>
    <property type="match status" value="1"/>
</dbReference>
<evidence type="ECO:0000256" key="3">
    <source>
        <dbReference type="ARBA" id="ARBA00023002"/>
    </source>
</evidence>
<dbReference type="Gene3D" id="3.40.109.10">
    <property type="entry name" value="NADH Oxidase"/>
    <property type="match status" value="1"/>
</dbReference>
<feature type="domain" description="4Fe-4S ferredoxin-type" evidence="6">
    <location>
        <begin position="1"/>
        <end position="28"/>
    </location>
</feature>
<comment type="similarity">
    <text evidence="1">Belongs to the nitroreductase family.</text>
</comment>
<evidence type="ECO:0000256" key="2">
    <source>
        <dbReference type="ARBA" id="ARBA00022723"/>
    </source>
</evidence>
<dbReference type="InterPro" id="IPR017896">
    <property type="entry name" value="4Fe4S_Fe-S-bd"/>
</dbReference>
<dbReference type="SUPFAM" id="SSF55469">
    <property type="entry name" value="FMN-dependent nitroreductase-like"/>
    <property type="match status" value="1"/>
</dbReference>
<dbReference type="RefSeq" id="WP_229981910.1">
    <property type="nucleotide sequence ID" value="NZ_JAJJPB010000025.1"/>
</dbReference>
<keyword evidence="2" id="KW-0479">Metal-binding</keyword>
<dbReference type="EMBL" id="JAJJPB010000025">
    <property type="protein sequence ID" value="MCC9296229.1"/>
    <property type="molecule type" value="Genomic_DNA"/>
</dbReference>
<evidence type="ECO:0000256" key="5">
    <source>
        <dbReference type="ARBA" id="ARBA00023014"/>
    </source>
</evidence>